<dbReference type="EMBL" id="PGCJ01000072">
    <property type="protein sequence ID" value="PLW52880.1"/>
    <property type="molecule type" value="Genomic_DNA"/>
</dbReference>
<sequence length="135" mass="15225">MRETMGRDAVVNTGEWKAIPNRRTDLAFKSLEQSFLEVGAMKKIKGRHHVEGQYQVANAQRGLNACFMWSENRDPETGVACNIINRSDQTISFLIQDLKAGKYFHQSLGPGDWAELFPPPEIGANRPFDFLIKTG</sequence>
<comment type="caution">
    <text evidence="1">The sequence shown here is derived from an EMBL/GenBank/DDBJ whole genome shotgun (WGS) entry which is preliminary data.</text>
</comment>
<name>A0A2N5VSD1_9BASI</name>
<dbReference type="AlphaFoldDB" id="A0A2N5VSD1"/>
<organism evidence="1 2">
    <name type="scientific">Puccinia coronata f. sp. avenae</name>
    <dbReference type="NCBI Taxonomy" id="200324"/>
    <lineage>
        <taxon>Eukaryota</taxon>
        <taxon>Fungi</taxon>
        <taxon>Dikarya</taxon>
        <taxon>Basidiomycota</taxon>
        <taxon>Pucciniomycotina</taxon>
        <taxon>Pucciniomycetes</taxon>
        <taxon>Pucciniales</taxon>
        <taxon>Pucciniaceae</taxon>
        <taxon>Puccinia</taxon>
    </lineage>
</organism>
<evidence type="ECO:0000313" key="2">
    <source>
        <dbReference type="Proteomes" id="UP000235388"/>
    </source>
</evidence>
<gene>
    <name evidence="1" type="ORF">PCANC_08726</name>
</gene>
<evidence type="ECO:0000313" key="1">
    <source>
        <dbReference type="EMBL" id="PLW52880.1"/>
    </source>
</evidence>
<reference evidence="1 2" key="1">
    <citation type="submission" date="2017-11" db="EMBL/GenBank/DDBJ databases">
        <title>De novo assembly and phasing of dikaryotic genomes from two isolates of Puccinia coronata f. sp. avenae, the causal agent of oat crown rust.</title>
        <authorList>
            <person name="Miller M.E."/>
            <person name="Zhang Y."/>
            <person name="Omidvar V."/>
            <person name="Sperschneider J."/>
            <person name="Schwessinger B."/>
            <person name="Raley C."/>
            <person name="Palmer J.M."/>
            <person name="Garnica D."/>
            <person name="Upadhyaya N."/>
            <person name="Rathjen J."/>
            <person name="Taylor J.M."/>
            <person name="Park R.F."/>
            <person name="Dodds P.N."/>
            <person name="Hirsch C.D."/>
            <person name="Kianian S.F."/>
            <person name="Figueroa M."/>
        </authorList>
    </citation>
    <scope>NUCLEOTIDE SEQUENCE [LARGE SCALE GENOMIC DNA]</scope>
    <source>
        <strain evidence="1">12NC29</strain>
    </source>
</reference>
<dbReference type="Proteomes" id="UP000235388">
    <property type="component" value="Unassembled WGS sequence"/>
</dbReference>
<accession>A0A2N5VSD1</accession>
<protein>
    <submittedName>
        <fullName evidence="1">Uncharacterized protein</fullName>
    </submittedName>
</protein>
<keyword evidence="2" id="KW-1185">Reference proteome</keyword>
<proteinExistence type="predicted"/>